<protein>
    <submittedName>
        <fullName evidence="1">Transcriptional regulator, AlpA family</fullName>
    </submittedName>
</protein>
<organism evidence="1 2">
    <name type="scientific">Desulfovibrio desulfuricans</name>
    <dbReference type="NCBI Taxonomy" id="876"/>
    <lineage>
        <taxon>Bacteria</taxon>
        <taxon>Pseudomonadati</taxon>
        <taxon>Thermodesulfobacteriota</taxon>
        <taxon>Desulfovibrionia</taxon>
        <taxon>Desulfovibrionales</taxon>
        <taxon>Desulfovibrionaceae</taxon>
        <taxon>Desulfovibrio</taxon>
    </lineage>
</organism>
<dbReference type="AlphaFoldDB" id="A0AA94HVG1"/>
<gene>
    <name evidence="1" type="ORF">SAMN02910291_02892</name>
</gene>
<comment type="caution">
    <text evidence="1">The sequence shown here is derived from an EMBL/GenBank/DDBJ whole genome shotgun (WGS) entry which is preliminary data.</text>
</comment>
<dbReference type="RefSeq" id="WP_072312606.1">
    <property type="nucleotide sequence ID" value="NZ_FPIW01000108.1"/>
</dbReference>
<proteinExistence type="predicted"/>
<dbReference type="Pfam" id="PF05930">
    <property type="entry name" value="Phage_AlpA"/>
    <property type="match status" value="1"/>
</dbReference>
<dbReference type="Proteomes" id="UP000182680">
    <property type="component" value="Unassembled WGS sequence"/>
</dbReference>
<dbReference type="EMBL" id="FPIW01000108">
    <property type="protein sequence ID" value="SFW74836.1"/>
    <property type="molecule type" value="Genomic_DNA"/>
</dbReference>
<evidence type="ECO:0000313" key="2">
    <source>
        <dbReference type="Proteomes" id="UP000182680"/>
    </source>
</evidence>
<dbReference type="Gene3D" id="1.10.238.160">
    <property type="match status" value="1"/>
</dbReference>
<dbReference type="InterPro" id="IPR010260">
    <property type="entry name" value="AlpA"/>
</dbReference>
<evidence type="ECO:0000313" key="1">
    <source>
        <dbReference type="EMBL" id="SFW74836.1"/>
    </source>
</evidence>
<reference evidence="2" key="1">
    <citation type="submission" date="2016-11" db="EMBL/GenBank/DDBJ databases">
        <authorList>
            <person name="Jaros S."/>
            <person name="Januszkiewicz K."/>
            <person name="Wedrychowicz H."/>
        </authorList>
    </citation>
    <scope>NUCLEOTIDE SEQUENCE [LARGE SCALE GENOMIC DNA]</scope>
    <source>
        <strain evidence="2">DSM 7057</strain>
    </source>
</reference>
<name>A0AA94HVG1_DESDE</name>
<sequence length="68" mass="7760">MTTMTTVPTVGFLRLPQILQLVPISKSAWWEGCKTGRFPKPVKLGPRTTAWRAEEIMEFIERIGAKEE</sequence>
<accession>A0AA94HVG1</accession>